<evidence type="ECO:0000256" key="2">
    <source>
        <dbReference type="SAM" id="MobiDB-lite"/>
    </source>
</evidence>
<reference evidence="4" key="1">
    <citation type="submission" date="2017-05" db="EMBL/GenBank/DDBJ databases">
        <authorList>
            <person name="Lin X."/>
        </authorList>
    </citation>
    <scope>NUCLEOTIDE SEQUENCE [LARGE SCALE GENOMIC DNA]</scope>
    <source>
        <strain evidence="4">JLT2012</strain>
    </source>
</reference>
<feature type="region of interest" description="Disordered" evidence="2">
    <location>
        <begin position="103"/>
        <end position="127"/>
    </location>
</feature>
<evidence type="ECO:0000313" key="3">
    <source>
        <dbReference type="EMBL" id="OWV31978.1"/>
    </source>
</evidence>
<proteinExistence type="predicted"/>
<evidence type="ECO:0000256" key="1">
    <source>
        <dbReference type="SAM" id="Coils"/>
    </source>
</evidence>
<dbReference type="RefSeq" id="WP_088713518.1">
    <property type="nucleotide sequence ID" value="NZ_NFZT01000003.1"/>
</dbReference>
<dbReference type="Proteomes" id="UP000198462">
    <property type="component" value="Unassembled WGS sequence"/>
</dbReference>
<gene>
    <name evidence="3" type="ORF">B5C34_14495</name>
</gene>
<keyword evidence="4" id="KW-1185">Reference proteome</keyword>
<dbReference type="AlphaFoldDB" id="A0A219B2C5"/>
<evidence type="ECO:0000313" key="4">
    <source>
        <dbReference type="Proteomes" id="UP000198462"/>
    </source>
</evidence>
<protein>
    <submittedName>
        <fullName evidence="3">Uncharacterized protein</fullName>
    </submittedName>
</protein>
<sequence>MLNERLTAAQSVAARLHEAEAALDQAIQAAALLSAEMPRARADAKVSALFGQEAMESAHGVLAQLVGARRDLCDTHERLDGVKSGIGLKTRMLGAGYPKPIPDSASLAAEERAEAGGPNSGLTVVGQ</sequence>
<name>A0A219B2C5_9SPHN</name>
<keyword evidence="1" id="KW-0175">Coiled coil</keyword>
<comment type="caution">
    <text evidence="3">The sequence shown here is derived from an EMBL/GenBank/DDBJ whole genome shotgun (WGS) entry which is preliminary data.</text>
</comment>
<feature type="coiled-coil region" evidence="1">
    <location>
        <begin position="9"/>
        <end position="36"/>
    </location>
</feature>
<dbReference type="EMBL" id="NFZT01000003">
    <property type="protein sequence ID" value="OWV31978.1"/>
    <property type="molecule type" value="Genomic_DNA"/>
</dbReference>
<accession>A0A219B2C5</accession>
<dbReference type="OrthoDB" id="7449858at2"/>
<organism evidence="3 4">
    <name type="scientific">Pacificimonas flava</name>
    <dbReference type="NCBI Taxonomy" id="1234595"/>
    <lineage>
        <taxon>Bacteria</taxon>
        <taxon>Pseudomonadati</taxon>
        <taxon>Pseudomonadota</taxon>
        <taxon>Alphaproteobacteria</taxon>
        <taxon>Sphingomonadales</taxon>
        <taxon>Sphingosinicellaceae</taxon>
        <taxon>Pacificimonas</taxon>
    </lineage>
</organism>